<dbReference type="EMBL" id="CP114767">
    <property type="protein sequence ID" value="WBA42880.1"/>
    <property type="molecule type" value="Genomic_DNA"/>
</dbReference>
<evidence type="ECO:0000313" key="2">
    <source>
        <dbReference type="Proteomes" id="UP001211005"/>
    </source>
</evidence>
<name>A0ABY7LUH3_9BACT</name>
<dbReference type="Proteomes" id="UP001211005">
    <property type="component" value="Chromosome"/>
</dbReference>
<proteinExistence type="predicted"/>
<gene>
    <name evidence="1" type="ORF">O3303_04790</name>
</gene>
<organism evidence="1 2">
    <name type="scientific">Hymenobacter canadensis</name>
    <dbReference type="NCBI Taxonomy" id="2999067"/>
    <lineage>
        <taxon>Bacteria</taxon>
        <taxon>Pseudomonadati</taxon>
        <taxon>Bacteroidota</taxon>
        <taxon>Cytophagia</taxon>
        <taxon>Cytophagales</taxon>
        <taxon>Hymenobacteraceae</taxon>
        <taxon>Hymenobacter</taxon>
    </lineage>
</organism>
<protein>
    <submittedName>
        <fullName evidence="1">Uncharacterized protein</fullName>
    </submittedName>
</protein>
<sequence length="120" mass="13581">MDALLPRAEWGDSRDVFWKVEDDETDPDHDCHLGLDAEGNFVEEFQFRTDLRAPAQAAPFLKATLTQCQQQDLVLLDATGTLLPPQLSELLPFIEQSRAVRFLTNPQAFLEQVLREQPGS</sequence>
<keyword evidence="2" id="KW-1185">Reference proteome</keyword>
<reference evidence="1 2" key="1">
    <citation type="submission" date="2022-12" db="EMBL/GenBank/DDBJ databases">
        <title>Hymenobacter canadensis sp. nov. isolated from lake water of the Cambridge Bay, Canada.</title>
        <authorList>
            <person name="Kim W.H."/>
            <person name="Lee Y.M."/>
        </authorList>
    </citation>
    <scope>NUCLEOTIDE SEQUENCE [LARGE SCALE GENOMIC DNA]</scope>
    <source>
        <strain evidence="1 2">PAMC 29467</strain>
    </source>
</reference>
<evidence type="ECO:0000313" key="1">
    <source>
        <dbReference type="EMBL" id="WBA42880.1"/>
    </source>
</evidence>
<dbReference type="RefSeq" id="WP_269560929.1">
    <property type="nucleotide sequence ID" value="NZ_CP114767.1"/>
</dbReference>
<accession>A0ABY7LUH3</accession>